<keyword evidence="2" id="KW-1185">Reference proteome</keyword>
<reference evidence="1 2" key="1">
    <citation type="submission" date="2019-02" db="EMBL/GenBank/DDBJ databases">
        <title>Deep-cultivation of Planctomycetes and their phenomic and genomic characterization uncovers novel biology.</title>
        <authorList>
            <person name="Wiegand S."/>
            <person name="Jogler M."/>
            <person name="Boedeker C."/>
            <person name="Pinto D."/>
            <person name="Vollmers J."/>
            <person name="Rivas-Marin E."/>
            <person name="Kohn T."/>
            <person name="Peeters S.H."/>
            <person name="Heuer A."/>
            <person name="Rast P."/>
            <person name="Oberbeckmann S."/>
            <person name="Bunk B."/>
            <person name="Jeske O."/>
            <person name="Meyerdierks A."/>
            <person name="Storesund J.E."/>
            <person name="Kallscheuer N."/>
            <person name="Luecker S."/>
            <person name="Lage O.M."/>
            <person name="Pohl T."/>
            <person name="Merkel B.J."/>
            <person name="Hornburger P."/>
            <person name="Mueller R.-W."/>
            <person name="Bruemmer F."/>
            <person name="Labrenz M."/>
            <person name="Spormann A.M."/>
            <person name="Op den Camp H."/>
            <person name="Overmann J."/>
            <person name="Amann R."/>
            <person name="Jetten M.S.M."/>
            <person name="Mascher T."/>
            <person name="Medema M.H."/>
            <person name="Devos D.P."/>
            <person name="Kaster A.-K."/>
            <person name="Ovreas L."/>
            <person name="Rohde M."/>
            <person name="Galperin M.Y."/>
            <person name="Jogler C."/>
        </authorList>
    </citation>
    <scope>NUCLEOTIDE SEQUENCE [LARGE SCALE GENOMIC DNA]</scope>
    <source>
        <strain evidence="1 2">Mal4</strain>
    </source>
</reference>
<dbReference type="EMBL" id="CP036275">
    <property type="protein sequence ID" value="QDU40178.1"/>
    <property type="molecule type" value="Genomic_DNA"/>
</dbReference>
<name>A0A517ZCG3_9PLAN</name>
<dbReference type="RefSeq" id="WP_145371292.1">
    <property type="nucleotide sequence ID" value="NZ_CP036275.1"/>
</dbReference>
<gene>
    <name evidence="1" type="ORF">Mal4_45330</name>
</gene>
<accession>A0A517ZCG3</accession>
<evidence type="ECO:0000313" key="2">
    <source>
        <dbReference type="Proteomes" id="UP000320496"/>
    </source>
</evidence>
<dbReference type="OrthoDB" id="215190at2"/>
<dbReference type="KEGG" id="mri:Mal4_45330"/>
<dbReference type="AlphaFoldDB" id="A0A517ZCG3"/>
<protein>
    <submittedName>
        <fullName evidence="1">Uncharacterized protein</fullName>
    </submittedName>
</protein>
<evidence type="ECO:0000313" key="1">
    <source>
        <dbReference type="EMBL" id="QDU40178.1"/>
    </source>
</evidence>
<sequence length="129" mass="14309">MTTFDELAASRRAWIADVLQPWCQSAPLKELRKAADEWGDIAGRVDPDLTLWLWAWSRFPVLYEEGLSGLNETHEVIVTLADGRELRGYPDARQSDRGQLVLLGRSDSGEATELGPISIDDVISVEQAG</sequence>
<organism evidence="1 2">
    <name type="scientific">Maioricimonas rarisocia</name>
    <dbReference type="NCBI Taxonomy" id="2528026"/>
    <lineage>
        <taxon>Bacteria</taxon>
        <taxon>Pseudomonadati</taxon>
        <taxon>Planctomycetota</taxon>
        <taxon>Planctomycetia</taxon>
        <taxon>Planctomycetales</taxon>
        <taxon>Planctomycetaceae</taxon>
        <taxon>Maioricimonas</taxon>
    </lineage>
</organism>
<dbReference type="Proteomes" id="UP000320496">
    <property type="component" value="Chromosome"/>
</dbReference>
<proteinExistence type="predicted"/>